<feature type="non-terminal residue" evidence="12">
    <location>
        <position position="849"/>
    </location>
</feature>
<evidence type="ECO:0000256" key="5">
    <source>
        <dbReference type="ARBA" id="ARBA00023117"/>
    </source>
</evidence>
<dbReference type="Gene3D" id="1.20.920.10">
    <property type="entry name" value="Bromodomain-like"/>
    <property type="match status" value="2"/>
</dbReference>
<keyword evidence="3" id="KW-0156">Chromatin regulator</keyword>
<comment type="caution">
    <text evidence="12">The sequence shown here is derived from an EMBL/GenBank/DDBJ whole genome shotgun (WGS) entry which is preliminary data.</text>
</comment>
<feature type="compositionally biased region" description="Low complexity" evidence="9">
    <location>
        <begin position="763"/>
        <end position="799"/>
    </location>
</feature>
<evidence type="ECO:0000313" key="12">
    <source>
        <dbReference type="EMBL" id="KAF9323958.1"/>
    </source>
</evidence>
<comment type="subcellular location">
    <subcellularLocation>
        <location evidence="1">Nucleus</location>
    </subcellularLocation>
</comment>
<feature type="compositionally biased region" description="Polar residues" evidence="9">
    <location>
        <begin position="570"/>
        <end position="591"/>
    </location>
</feature>
<feature type="compositionally biased region" description="Polar residues" evidence="9">
    <location>
        <begin position="685"/>
        <end position="702"/>
    </location>
</feature>
<feature type="compositionally biased region" description="Acidic residues" evidence="9">
    <location>
        <begin position="84"/>
        <end position="97"/>
    </location>
</feature>
<dbReference type="SUPFAM" id="SSF47370">
    <property type="entry name" value="Bromodomain"/>
    <property type="match status" value="2"/>
</dbReference>
<feature type="domain" description="BAH" evidence="11">
    <location>
        <begin position="396"/>
        <end position="523"/>
    </location>
</feature>
<evidence type="ECO:0000259" key="10">
    <source>
        <dbReference type="PROSITE" id="PS50014"/>
    </source>
</evidence>
<evidence type="ECO:0000256" key="3">
    <source>
        <dbReference type="ARBA" id="ARBA00022853"/>
    </source>
</evidence>
<protein>
    <submittedName>
        <fullName evidence="12">Uncharacterized protein</fullName>
    </submittedName>
</protein>
<evidence type="ECO:0000259" key="11">
    <source>
        <dbReference type="PROSITE" id="PS51038"/>
    </source>
</evidence>
<evidence type="ECO:0000256" key="6">
    <source>
        <dbReference type="ARBA" id="ARBA00023163"/>
    </source>
</evidence>
<dbReference type="GO" id="GO:0006368">
    <property type="term" value="P:transcription elongation by RNA polymerase II"/>
    <property type="evidence" value="ECO:0007669"/>
    <property type="project" value="TreeGrafter"/>
</dbReference>
<dbReference type="SMART" id="SM00439">
    <property type="entry name" value="BAH"/>
    <property type="match status" value="1"/>
</dbReference>
<dbReference type="InterPro" id="IPR037382">
    <property type="entry name" value="Rsc/polybromo"/>
</dbReference>
<proteinExistence type="predicted"/>
<dbReference type="PRINTS" id="PR00503">
    <property type="entry name" value="BROMODOMAIN"/>
</dbReference>
<dbReference type="Proteomes" id="UP000696485">
    <property type="component" value="Unassembled WGS sequence"/>
</dbReference>
<evidence type="ECO:0000256" key="8">
    <source>
        <dbReference type="PROSITE-ProRule" id="PRU00035"/>
    </source>
</evidence>
<feature type="compositionally biased region" description="Pro residues" evidence="9">
    <location>
        <begin position="800"/>
        <end position="817"/>
    </location>
</feature>
<dbReference type="PROSITE" id="PS00633">
    <property type="entry name" value="BROMODOMAIN_1"/>
    <property type="match status" value="1"/>
</dbReference>
<feature type="region of interest" description="Disordered" evidence="9">
    <location>
        <begin position="560"/>
        <end position="606"/>
    </location>
</feature>
<dbReference type="PANTHER" id="PTHR16062">
    <property type="entry name" value="SWI/SNF-RELATED"/>
    <property type="match status" value="1"/>
</dbReference>
<feature type="domain" description="Bromo" evidence="10">
    <location>
        <begin position="284"/>
        <end position="354"/>
    </location>
</feature>
<dbReference type="GO" id="GO:0016586">
    <property type="term" value="C:RSC-type complex"/>
    <property type="evidence" value="ECO:0007669"/>
    <property type="project" value="InterPro"/>
</dbReference>
<keyword evidence="2" id="KW-0677">Repeat</keyword>
<dbReference type="Pfam" id="PF01426">
    <property type="entry name" value="BAH"/>
    <property type="match status" value="1"/>
</dbReference>
<keyword evidence="6" id="KW-0804">Transcription</keyword>
<evidence type="ECO:0000313" key="13">
    <source>
        <dbReference type="Proteomes" id="UP000696485"/>
    </source>
</evidence>
<feature type="compositionally biased region" description="Low complexity" evidence="9">
    <location>
        <begin position="703"/>
        <end position="746"/>
    </location>
</feature>
<dbReference type="SMART" id="SM00297">
    <property type="entry name" value="BROMO"/>
    <property type="match status" value="2"/>
</dbReference>
<feature type="compositionally biased region" description="Polar residues" evidence="9">
    <location>
        <begin position="69"/>
        <end position="81"/>
    </location>
</feature>
<reference evidence="12" key="1">
    <citation type="journal article" date="2020" name="Fungal Divers.">
        <title>Resolving the Mortierellaceae phylogeny through synthesis of multi-gene phylogenetics and phylogenomics.</title>
        <authorList>
            <person name="Vandepol N."/>
            <person name="Liber J."/>
            <person name="Desiro A."/>
            <person name="Na H."/>
            <person name="Kennedy M."/>
            <person name="Barry K."/>
            <person name="Grigoriev I.V."/>
            <person name="Miller A.N."/>
            <person name="O'Donnell K."/>
            <person name="Stajich J.E."/>
            <person name="Bonito G."/>
        </authorList>
    </citation>
    <scope>NUCLEOTIDE SEQUENCE</scope>
    <source>
        <strain evidence="12">NVP1</strain>
    </source>
</reference>
<dbReference type="GO" id="GO:0003682">
    <property type="term" value="F:chromatin binding"/>
    <property type="evidence" value="ECO:0007669"/>
    <property type="project" value="InterPro"/>
</dbReference>
<feature type="region of interest" description="Disordered" evidence="9">
    <location>
        <begin position="643"/>
        <end position="849"/>
    </location>
</feature>
<dbReference type="EMBL" id="JAAAUY010001181">
    <property type="protein sequence ID" value="KAF9323958.1"/>
    <property type="molecule type" value="Genomic_DNA"/>
</dbReference>
<dbReference type="InterPro" id="IPR001025">
    <property type="entry name" value="BAH_dom"/>
</dbReference>
<dbReference type="InterPro" id="IPR001487">
    <property type="entry name" value="Bromodomain"/>
</dbReference>
<dbReference type="PROSITE" id="PS50014">
    <property type="entry name" value="BROMODOMAIN_2"/>
    <property type="match status" value="2"/>
</dbReference>
<dbReference type="InterPro" id="IPR018359">
    <property type="entry name" value="Bromodomain_CS"/>
</dbReference>
<dbReference type="Gene3D" id="2.30.30.490">
    <property type="match status" value="1"/>
</dbReference>
<keyword evidence="5 8" id="KW-0103">Bromodomain</keyword>
<name>A0A9P5SAR7_9FUNG</name>
<sequence>MNKHLQQPASMGVSPELAQHSEQSSNPGKKQPSHGPTTQSTFKTDPNLHSQQQSSDSTEAKKQYHGATKKSSGSHPQNPGNTEGEVEEMVDSQDDAQETLVPHPTPEALPLVAQLLSAERARIEEETTRKLEEREHKKWWHVAHNWRFSGTGLVEVSITDGLSLNKAEAMEQILDRLEALTDKSTGRLLSDLFMELPDRGDYPDYYLTIKNPIAFDIIRSRLEKGAYSNENTVNFGKDLRTLTANAKEYNRKGSPIHKDATTLEFTPEFCSKVLKTVKNYKDESGRQVAELFLELPSHEEYPDYYEEISKPIALDIIQRKIASGVYKTLEAFEEDFELMFENAKQYNAEGSDVYLDAEDLQQLFYKEIGKDGRDHVKNKHSRKHAKELTTVTVRGVVYNVGDFVHLKNDRDPTKPIIALIYTLWEDEKYGVLFLDSGQTGLDSTWFLRPEQIIHPYTTRFYPSEVVKATGSHEHLVDEIIDKCYVLYLRDYVRGRPLEWREGQIIYLCEQRYNENYKNVSKIKNWASCLPPGYKPGDIKLKLFPEPLVIKKLPSVSMVEKAGKQDMEAASRSSTPQGSAQGGKRNSVQQHPGSPPLNNGKGIPNPQIPPQWVRCNYSSLSTGLQCSAVFPNHADLQRHIATDHAIVQSPPPPAMKRGRPRKNPQQGPGTPAPAVTPTPANQPQTMPMQNQGYPQQFNPYNPTGQYGMQPRPGMPGQPMQPNTQFPQGQQMHPMQQQPHPMQQRGMPFPQQGYNQPLQPGQIRPQQPYPQGVPYGQGYPQQYPQQQLGQQFPQQQFGQPQFPQPGFPPQGYPQQPPYPNNMTPQQQYALQQQQQQQFGQFGPQPHMQQQM</sequence>
<dbReference type="PROSITE" id="PS51038">
    <property type="entry name" value="BAH"/>
    <property type="match status" value="1"/>
</dbReference>
<dbReference type="GO" id="GO:0006338">
    <property type="term" value="P:chromatin remodeling"/>
    <property type="evidence" value="ECO:0007669"/>
    <property type="project" value="InterPro"/>
</dbReference>
<keyword evidence="13" id="KW-1185">Reference proteome</keyword>
<keyword evidence="7" id="KW-0539">Nucleus</keyword>
<feature type="region of interest" description="Disordered" evidence="9">
    <location>
        <begin position="1"/>
        <end position="106"/>
    </location>
</feature>
<feature type="compositionally biased region" description="Polar residues" evidence="9">
    <location>
        <begin position="20"/>
        <end position="57"/>
    </location>
</feature>
<evidence type="ECO:0000256" key="2">
    <source>
        <dbReference type="ARBA" id="ARBA00022737"/>
    </source>
</evidence>
<accession>A0A9P5SAR7</accession>
<dbReference type="Pfam" id="PF00439">
    <property type="entry name" value="Bromodomain"/>
    <property type="match status" value="2"/>
</dbReference>
<evidence type="ECO:0000256" key="9">
    <source>
        <dbReference type="SAM" id="MobiDB-lite"/>
    </source>
</evidence>
<organism evidence="12 13">
    <name type="scientific">Podila minutissima</name>
    <dbReference type="NCBI Taxonomy" id="64525"/>
    <lineage>
        <taxon>Eukaryota</taxon>
        <taxon>Fungi</taxon>
        <taxon>Fungi incertae sedis</taxon>
        <taxon>Mucoromycota</taxon>
        <taxon>Mortierellomycotina</taxon>
        <taxon>Mortierellomycetes</taxon>
        <taxon>Mortierellales</taxon>
        <taxon>Mortierellaceae</taxon>
        <taxon>Podila</taxon>
    </lineage>
</organism>
<evidence type="ECO:0000256" key="4">
    <source>
        <dbReference type="ARBA" id="ARBA00023015"/>
    </source>
</evidence>
<evidence type="ECO:0000256" key="1">
    <source>
        <dbReference type="ARBA" id="ARBA00004123"/>
    </source>
</evidence>
<dbReference type="AlphaFoldDB" id="A0A9P5SAR7"/>
<feature type="domain" description="Bromo" evidence="10">
    <location>
        <begin position="185"/>
        <end position="257"/>
    </location>
</feature>
<dbReference type="InterPro" id="IPR043151">
    <property type="entry name" value="BAH_sf"/>
</dbReference>
<feature type="compositionally biased region" description="Low complexity" evidence="9">
    <location>
        <begin position="818"/>
        <end position="849"/>
    </location>
</feature>
<dbReference type="InterPro" id="IPR036427">
    <property type="entry name" value="Bromodomain-like_sf"/>
</dbReference>
<dbReference type="PANTHER" id="PTHR16062:SF19">
    <property type="entry name" value="PROTEIN POLYBROMO-1"/>
    <property type="match status" value="1"/>
</dbReference>
<gene>
    <name evidence="12" type="ORF">BG006_000985</name>
</gene>
<keyword evidence="4" id="KW-0805">Transcription regulation</keyword>
<evidence type="ECO:0000256" key="7">
    <source>
        <dbReference type="ARBA" id="ARBA00023242"/>
    </source>
</evidence>